<keyword evidence="7" id="KW-0443">Lipid metabolism</keyword>
<evidence type="ECO:0000259" key="11">
    <source>
        <dbReference type="Pfam" id="PF02803"/>
    </source>
</evidence>
<keyword evidence="4" id="KW-0808">Transferase</keyword>
<dbReference type="GO" id="GO:0003988">
    <property type="term" value="F:acetyl-CoA C-acyltransferase activity"/>
    <property type="evidence" value="ECO:0007669"/>
    <property type="project" value="TreeGrafter"/>
</dbReference>
<protein>
    <recommendedName>
        <fullName evidence="13">Acetyl-CoA C-acyltransferase</fullName>
    </recommendedName>
</protein>
<sequence>MAEAVIVDSVRTGLAKSFRGGFNQTRADNMTAYIVDALMDRNPEVDPSMVEDMILGCGAPEGAQGHNIARNVAVLSKLPIEVGGTTVNRYCSSGLQTIAMAATQVQSGFADCIIAGGVESISTTQGKGNMHMYVNEKLAEEAPGIYHAMGTTAETVAKRYGVSRESQDEYALSSQERCAKAQDQGLFDDEIIPMETKMLLVNKETGAEKEVDSVVDKDNCNRPETTLEGLASLNPVFDPEEGSVTAGNSSQLSDGASVTMVMSEDKANELGVKPLAYFRGFTVVGCQPDEMGIGPVYSIPKLLKSANLTVDDIDLWELNEAFASQVVYIKDQLGLPTENLNVNGGSIAIGHPFGMTGSRQVGHLTRELRRRGGKYGIVTMCVGGGMGATGLFESIPE</sequence>
<dbReference type="InterPro" id="IPR020613">
    <property type="entry name" value="Thiolase_CS"/>
</dbReference>
<evidence type="ECO:0000256" key="1">
    <source>
        <dbReference type="ARBA" id="ARBA00004275"/>
    </source>
</evidence>
<evidence type="ECO:0000313" key="12">
    <source>
        <dbReference type="EMBL" id="SVA47194.1"/>
    </source>
</evidence>
<dbReference type="CDD" id="cd00751">
    <property type="entry name" value="thiolase"/>
    <property type="match status" value="1"/>
</dbReference>
<dbReference type="InterPro" id="IPR020615">
    <property type="entry name" value="Thiolase_acyl_enz_int_AS"/>
</dbReference>
<dbReference type="PANTHER" id="PTHR43853:SF8">
    <property type="entry name" value="3-KETOACYL-COA THIOLASE, PEROXISOMAL"/>
    <property type="match status" value="1"/>
</dbReference>
<feature type="domain" description="Thiolase N-terminal" evidence="10">
    <location>
        <begin position="5"/>
        <end position="265"/>
    </location>
</feature>
<evidence type="ECO:0000256" key="9">
    <source>
        <dbReference type="ARBA" id="ARBA00023315"/>
    </source>
</evidence>
<dbReference type="PIRSF" id="PIRSF000429">
    <property type="entry name" value="Ac-CoA_Ac_transf"/>
    <property type="match status" value="1"/>
</dbReference>
<dbReference type="Gene3D" id="3.40.47.10">
    <property type="match status" value="1"/>
</dbReference>
<dbReference type="GO" id="GO:0006635">
    <property type="term" value="P:fatty acid beta-oxidation"/>
    <property type="evidence" value="ECO:0007669"/>
    <property type="project" value="TreeGrafter"/>
</dbReference>
<dbReference type="PANTHER" id="PTHR43853">
    <property type="entry name" value="3-KETOACYL-COA THIOLASE, PEROXISOMAL"/>
    <property type="match status" value="1"/>
</dbReference>
<evidence type="ECO:0000256" key="6">
    <source>
        <dbReference type="ARBA" id="ARBA00022946"/>
    </source>
</evidence>
<dbReference type="AlphaFoldDB" id="A0A381W3Y1"/>
<dbReference type="SUPFAM" id="SSF53901">
    <property type="entry name" value="Thiolase-like"/>
    <property type="match status" value="2"/>
</dbReference>
<keyword evidence="6" id="KW-0809">Transit peptide</keyword>
<evidence type="ECO:0000259" key="10">
    <source>
        <dbReference type="Pfam" id="PF00108"/>
    </source>
</evidence>
<dbReference type="InterPro" id="IPR020616">
    <property type="entry name" value="Thiolase_N"/>
</dbReference>
<dbReference type="InterPro" id="IPR016039">
    <property type="entry name" value="Thiolase-like"/>
</dbReference>
<dbReference type="PROSITE" id="PS00098">
    <property type="entry name" value="THIOLASE_1"/>
    <property type="match status" value="1"/>
</dbReference>
<keyword evidence="8" id="KW-0576">Peroxisome</keyword>
<evidence type="ECO:0000256" key="7">
    <source>
        <dbReference type="ARBA" id="ARBA00023098"/>
    </source>
</evidence>
<comment type="similarity">
    <text evidence="3">Belongs to the thiolase-like superfamily. Thiolase family.</text>
</comment>
<dbReference type="InterPro" id="IPR050215">
    <property type="entry name" value="Thiolase-like_sf_Thiolase"/>
</dbReference>
<organism evidence="12">
    <name type="scientific">marine metagenome</name>
    <dbReference type="NCBI Taxonomy" id="408172"/>
    <lineage>
        <taxon>unclassified sequences</taxon>
        <taxon>metagenomes</taxon>
        <taxon>ecological metagenomes</taxon>
    </lineage>
</organism>
<accession>A0A381W3Y1</accession>
<dbReference type="EMBL" id="UINC01010625">
    <property type="protein sequence ID" value="SVA47194.1"/>
    <property type="molecule type" value="Genomic_DNA"/>
</dbReference>
<keyword evidence="9" id="KW-0012">Acyltransferase</keyword>
<dbReference type="PROSITE" id="PS00737">
    <property type="entry name" value="THIOLASE_2"/>
    <property type="match status" value="1"/>
</dbReference>
<keyword evidence="5" id="KW-0276">Fatty acid metabolism</keyword>
<dbReference type="Pfam" id="PF02803">
    <property type="entry name" value="Thiolase_C"/>
    <property type="match status" value="1"/>
</dbReference>
<evidence type="ECO:0000256" key="5">
    <source>
        <dbReference type="ARBA" id="ARBA00022832"/>
    </source>
</evidence>
<dbReference type="GO" id="GO:0005777">
    <property type="term" value="C:peroxisome"/>
    <property type="evidence" value="ECO:0007669"/>
    <property type="project" value="UniProtKB-SubCell"/>
</dbReference>
<evidence type="ECO:0000256" key="3">
    <source>
        <dbReference type="ARBA" id="ARBA00010982"/>
    </source>
</evidence>
<comment type="subcellular location">
    <subcellularLocation>
        <location evidence="1">Peroxisome</location>
    </subcellularLocation>
</comment>
<dbReference type="Pfam" id="PF00108">
    <property type="entry name" value="Thiolase_N"/>
    <property type="match status" value="1"/>
</dbReference>
<proteinExistence type="inferred from homology"/>
<name>A0A381W3Y1_9ZZZZ</name>
<dbReference type="FunFam" id="3.40.47.10:FF:000010">
    <property type="entry name" value="Acetyl-CoA acetyltransferase (Thiolase)"/>
    <property type="match status" value="1"/>
</dbReference>
<dbReference type="NCBIfam" id="TIGR01930">
    <property type="entry name" value="AcCoA-C-Actrans"/>
    <property type="match status" value="1"/>
</dbReference>
<evidence type="ECO:0008006" key="13">
    <source>
        <dbReference type="Google" id="ProtNLM"/>
    </source>
</evidence>
<evidence type="ECO:0000256" key="8">
    <source>
        <dbReference type="ARBA" id="ARBA00023140"/>
    </source>
</evidence>
<dbReference type="InterPro" id="IPR002155">
    <property type="entry name" value="Thiolase"/>
</dbReference>
<dbReference type="GO" id="GO:0010124">
    <property type="term" value="P:phenylacetate catabolic process"/>
    <property type="evidence" value="ECO:0007669"/>
    <property type="project" value="TreeGrafter"/>
</dbReference>
<gene>
    <name evidence="12" type="ORF">METZ01_LOCUS100048</name>
</gene>
<evidence type="ECO:0000256" key="2">
    <source>
        <dbReference type="ARBA" id="ARBA00005189"/>
    </source>
</evidence>
<reference evidence="12" key="1">
    <citation type="submission" date="2018-05" db="EMBL/GenBank/DDBJ databases">
        <authorList>
            <person name="Lanie J.A."/>
            <person name="Ng W.-L."/>
            <person name="Kazmierczak K.M."/>
            <person name="Andrzejewski T.M."/>
            <person name="Davidsen T.M."/>
            <person name="Wayne K.J."/>
            <person name="Tettelin H."/>
            <person name="Glass J.I."/>
            <person name="Rusch D."/>
            <person name="Podicherti R."/>
            <person name="Tsui H.-C.T."/>
            <person name="Winkler M.E."/>
        </authorList>
    </citation>
    <scope>NUCLEOTIDE SEQUENCE</scope>
</reference>
<evidence type="ECO:0000256" key="4">
    <source>
        <dbReference type="ARBA" id="ARBA00022679"/>
    </source>
</evidence>
<dbReference type="InterPro" id="IPR020617">
    <property type="entry name" value="Thiolase_C"/>
</dbReference>
<comment type="pathway">
    <text evidence="2">Lipid metabolism.</text>
</comment>
<feature type="domain" description="Thiolase C-terminal" evidence="11">
    <location>
        <begin position="273"/>
        <end position="393"/>
    </location>
</feature>